<reference evidence="3" key="1">
    <citation type="journal article" date="2023" name="Science">
        <title>Elucidation of the pathway for biosynthesis of saponin adjuvants from the soapbark tree.</title>
        <authorList>
            <person name="Reed J."/>
            <person name="Orme A."/>
            <person name="El-Demerdash A."/>
            <person name="Owen C."/>
            <person name="Martin L.B.B."/>
            <person name="Misra R.C."/>
            <person name="Kikuchi S."/>
            <person name="Rejzek M."/>
            <person name="Martin A.C."/>
            <person name="Harkess A."/>
            <person name="Leebens-Mack J."/>
            <person name="Louveau T."/>
            <person name="Stephenson M.J."/>
            <person name="Osbourn A."/>
        </authorList>
    </citation>
    <scope>NUCLEOTIDE SEQUENCE</scope>
    <source>
        <strain evidence="3">S10</strain>
    </source>
</reference>
<dbReference type="GO" id="GO:0003777">
    <property type="term" value="F:microtubule motor activity"/>
    <property type="evidence" value="ECO:0007669"/>
    <property type="project" value="InterPro"/>
</dbReference>
<dbReference type="PANTHER" id="PTHR47969">
    <property type="entry name" value="CHROMOSOME-ASSOCIATED KINESIN KIF4A-RELATED"/>
    <property type="match status" value="1"/>
</dbReference>
<name>A0AAD7PSH5_QUISA</name>
<dbReference type="EMBL" id="JARAOO010000006">
    <property type="protein sequence ID" value="KAJ7965817.1"/>
    <property type="molecule type" value="Genomic_DNA"/>
</dbReference>
<dbReference type="GO" id="GO:0007018">
    <property type="term" value="P:microtubule-based movement"/>
    <property type="evidence" value="ECO:0007669"/>
    <property type="project" value="InterPro"/>
</dbReference>
<evidence type="ECO:0000256" key="2">
    <source>
        <dbReference type="SAM" id="MobiDB-lite"/>
    </source>
</evidence>
<dbReference type="AlphaFoldDB" id="A0AAD7PSH5"/>
<dbReference type="KEGG" id="qsa:O6P43_015390"/>
<evidence type="ECO:0000313" key="4">
    <source>
        <dbReference type="Proteomes" id="UP001163823"/>
    </source>
</evidence>
<protein>
    <submittedName>
        <fullName evidence="3">Kinesin-like protein KIN-4C</fullName>
    </submittedName>
</protein>
<keyword evidence="4" id="KW-1185">Reference proteome</keyword>
<gene>
    <name evidence="3" type="ORF">O6P43_015390</name>
</gene>
<proteinExistence type="predicted"/>
<dbReference type="Pfam" id="PF25764">
    <property type="entry name" value="KIF21A_4th"/>
    <property type="match status" value="1"/>
</dbReference>
<dbReference type="PANTHER" id="PTHR47969:SF6">
    <property type="entry name" value="KINESIN-LIKE PROTEIN KIN-4C"/>
    <property type="match status" value="1"/>
</dbReference>
<feature type="compositionally biased region" description="Low complexity" evidence="2">
    <location>
        <begin position="484"/>
        <end position="497"/>
    </location>
</feature>
<evidence type="ECO:0000313" key="3">
    <source>
        <dbReference type="EMBL" id="KAJ7965817.1"/>
    </source>
</evidence>
<dbReference type="Proteomes" id="UP001163823">
    <property type="component" value="Chromosome 6"/>
</dbReference>
<feature type="region of interest" description="Disordered" evidence="2">
    <location>
        <begin position="1"/>
        <end position="24"/>
    </location>
</feature>
<feature type="compositionally biased region" description="Basic residues" evidence="2">
    <location>
        <begin position="1"/>
        <end position="10"/>
    </location>
</feature>
<feature type="coiled-coil region" evidence="1">
    <location>
        <begin position="225"/>
        <end position="298"/>
    </location>
</feature>
<sequence length="557" mass="63192">MMKKMTRRSKQPSPVDASASVSVAVNDKQKYEERIRELEQQNKAFQKEIEELRHKVGNDTSDSNNGLEKLKEDYLGKLNVLEDQVTILKKKLDSQSQFSTHRRRGDEATRQLQFDIQNLKAHKVQLQCKIKLESVQFRLCKASMEKENLQLKKEERRYQYEIRNLLAVNQTLRMVLQRKTEEASMATKRLKDMLESRKSIWHRSAGARNDNIRRIQDTEHELEVTTRLNDLCSEYESQMEEMSEEIRKLQVEVEMLKQEKLRCPSQQKDFDCLVHLDVKDLKEQVNSLSSMFNELQLQKEKLAYKDKLQQDPGEPSARVGSIEKLLEEMDTPETDHFESTKVTREKTALGLCCSCSKKSSCKTNKCQCRSTGGSCGTSCGCTPSKCTNREEIPVKVNESESEMTGFFVNSSASDESKNGSTIASQGAKLLQSALVEKPVNFNDHLVLTKKPLSDIQNTMVKLDAPKPGKKKKPQIPEIQLIRVDSGSSLPGDSNSSNEVDESEAQLIKPVKIPRAAKSVVAIDIPRKESNSDQPKESAISEATGIPNPRNPSRRGQK</sequence>
<dbReference type="GO" id="GO:0051231">
    <property type="term" value="P:spindle elongation"/>
    <property type="evidence" value="ECO:0007669"/>
    <property type="project" value="TreeGrafter"/>
</dbReference>
<dbReference type="GO" id="GO:0005875">
    <property type="term" value="C:microtubule associated complex"/>
    <property type="evidence" value="ECO:0007669"/>
    <property type="project" value="TreeGrafter"/>
</dbReference>
<evidence type="ECO:0000256" key="1">
    <source>
        <dbReference type="SAM" id="Coils"/>
    </source>
</evidence>
<dbReference type="InterPro" id="IPR027640">
    <property type="entry name" value="Kinesin-like_fam"/>
</dbReference>
<feature type="region of interest" description="Disordered" evidence="2">
    <location>
        <begin position="463"/>
        <end position="557"/>
    </location>
</feature>
<comment type="caution">
    <text evidence="3">The sequence shown here is derived from an EMBL/GenBank/DDBJ whole genome shotgun (WGS) entry which is preliminary data.</text>
</comment>
<dbReference type="GO" id="GO:0007052">
    <property type="term" value="P:mitotic spindle organization"/>
    <property type="evidence" value="ECO:0007669"/>
    <property type="project" value="TreeGrafter"/>
</dbReference>
<organism evidence="3 4">
    <name type="scientific">Quillaja saponaria</name>
    <name type="common">Soap bark tree</name>
    <dbReference type="NCBI Taxonomy" id="32244"/>
    <lineage>
        <taxon>Eukaryota</taxon>
        <taxon>Viridiplantae</taxon>
        <taxon>Streptophyta</taxon>
        <taxon>Embryophyta</taxon>
        <taxon>Tracheophyta</taxon>
        <taxon>Spermatophyta</taxon>
        <taxon>Magnoliopsida</taxon>
        <taxon>eudicotyledons</taxon>
        <taxon>Gunneridae</taxon>
        <taxon>Pentapetalae</taxon>
        <taxon>rosids</taxon>
        <taxon>fabids</taxon>
        <taxon>Fabales</taxon>
        <taxon>Quillajaceae</taxon>
        <taxon>Quillaja</taxon>
    </lineage>
</organism>
<accession>A0AAD7PSH5</accession>
<feature type="compositionally biased region" description="Basic and acidic residues" evidence="2">
    <location>
        <begin position="524"/>
        <end position="535"/>
    </location>
</feature>
<keyword evidence="1" id="KW-0175">Coiled coil</keyword>